<dbReference type="NCBIfam" id="TIGR01460">
    <property type="entry name" value="HAD-SF-IIA"/>
    <property type="match status" value="1"/>
</dbReference>
<proteinExistence type="predicted"/>
<dbReference type="Gene3D" id="3.40.50.1000">
    <property type="entry name" value="HAD superfamily/HAD-like"/>
    <property type="match status" value="2"/>
</dbReference>
<dbReference type="GO" id="GO:0005737">
    <property type="term" value="C:cytoplasm"/>
    <property type="evidence" value="ECO:0007669"/>
    <property type="project" value="TreeGrafter"/>
</dbReference>
<dbReference type="GO" id="GO:0016791">
    <property type="term" value="F:phosphatase activity"/>
    <property type="evidence" value="ECO:0007669"/>
    <property type="project" value="TreeGrafter"/>
</dbReference>
<sequence length="293" mass="31157">MTQIIASLAEISSRYDAVFCDLWGCLHNGHTAFPEAVAALQAFRAKGGKVVLLTNAPRPKVSVIRHLDRMSVPHDAYDLVVSSGDATQEAMLAGMVGDKIYHIGAPKDESFFTEYADDPAALAHITRVPMDQATGVICTGLADDLTETPADYHTVLLEAKTRGLKMLSANPDIIVDYGDKRLWCAGALANDYNEMGGESLSFGKPFSPIYALARRRLAALGHEISGDSILAIGDGIDTDIRGGLAEGIDTLFVTGGIAATEFGPNPDAPDSTLLQAWLDARQLSATAAIGKLR</sequence>
<dbReference type="NCBIfam" id="TIGR01459">
    <property type="entry name" value="HAD-SF-IIA-hyp4"/>
    <property type="match status" value="1"/>
</dbReference>
<dbReference type="PANTHER" id="PTHR19288:SF90">
    <property type="entry name" value="OS08G0542600 PROTEIN"/>
    <property type="match status" value="1"/>
</dbReference>
<dbReference type="InterPro" id="IPR023214">
    <property type="entry name" value="HAD_sf"/>
</dbReference>
<reference evidence="1" key="1">
    <citation type="submission" date="2016-10" db="EMBL/GenBank/DDBJ databases">
        <title>Sequence of Gallionella enrichment culture.</title>
        <authorList>
            <person name="Poehlein A."/>
            <person name="Muehling M."/>
            <person name="Daniel R."/>
        </authorList>
    </citation>
    <scope>NUCLEOTIDE SEQUENCE</scope>
</reference>
<name>A0A1J5PTF2_9ZZZZ</name>
<dbReference type="CDD" id="cd07525">
    <property type="entry name" value="HAD_like"/>
    <property type="match status" value="1"/>
</dbReference>
<dbReference type="SUPFAM" id="SSF56784">
    <property type="entry name" value="HAD-like"/>
    <property type="match status" value="1"/>
</dbReference>
<dbReference type="InterPro" id="IPR006357">
    <property type="entry name" value="HAD-SF_hydro_IIA"/>
</dbReference>
<protein>
    <submittedName>
        <fullName evidence="1">UMP phosphatase</fullName>
    </submittedName>
</protein>
<evidence type="ECO:0000313" key="1">
    <source>
        <dbReference type="EMBL" id="OIQ71015.1"/>
    </source>
</evidence>
<comment type="caution">
    <text evidence="1">The sequence shown here is derived from an EMBL/GenBank/DDBJ whole genome shotgun (WGS) entry which is preliminary data.</text>
</comment>
<dbReference type="EMBL" id="MLJW01003916">
    <property type="protein sequence ID" value="OIQ71015.1"/>
    <property type="molecule type" value="Genomic_DNA"/>
</dbReference>
<dbReference type="InterPro" id="IPR006356">
    <property type="entry name" value="HAD-SF_hydro_IIA_hyp3"/>
</dbReference>
<gene>
    <name evidence="1" type="ORF">GALL_473710</name>
</gene>
<dbReference type="AlphaFoldDB" id="A0A1J5PTF2"/>
<accession>A0A1J5PTF2</accession>
<organism evidence="1">
    <name type="scientific">mine drainage metagenome</name>
    <dbReference type="NCBI Taxonomy" id="410659"/>
    <lineage>
        <taxon>unclassified sequences</taxon>
        <taxon>metagenomes</taxon>
        <taxon>ecological metagenomes</taxon>
    </lineage>
</organism>
<dbReference type="Pfam" id="PF13242">
    <property type="entry name" value="Hydrolase_like"/>
    <property type="match status" value="1"/>
</dbReference>
<dbReference type="InterPro" id="IPR036412">
    <property type="entry name" value="HAD-like_sf"/>
</dbReference>
<dbReference type="PANTHER" id="PTHR19288">
    <property type="entry name" value="4-NITROPHENYLPHOSPHATASE-RELATED"/>
    <property type="match status" value="1"/>
</dbReference>
<dbReference type="Pfam" id="PF13344">
    <property type="entry name" value="Hydrolase_6"/>
    <property type="match status" value="1"/>
</dbReference>